<evidence type="ECO:0000259" key="4">
    <source>
        <dbReference type="Pfam" id="PF16113"/>
    </source>
</evidence>
<reference evidence="5 6" key="1">
    <citation type="submission" date="2022-10" db="EMBL/GenBank/DDBJ databases">
        <title>Janthinobacterium sp. hw3 Genome sequencing.</title>
        <authorList>
            <person name="Park S."/>
        </authorList>
    </citation>
    <scope>NUCLEOTIDE SEQUENCE [LARGE SCALE GENOMIC DNA]</scope>
    <source>
        <strain evidence="6">hw3</strain>
    </source>
</reference>
<dbReference type="InterPro" id="IPR029045">
    <property type="entry name" value="ClpP/crotonase-like_dom_sf"/>
</dbReference>
<comment type="caution">
    <text evidence="5">The sequence shown here is derived from an EMBL/GenBank/DDBJ whole genome shotgun (WGS) entry which is preliminary data.</text>
</comment>
<dbReference type="InterPro" id="IPR032259">
    <property type="entry name" value="HIBYL-CoA-H"/>
</dbReference>
<dbReference type="PANTHER" id="PTHR43176">
    <property type="entry name" value="3-HYDROXYISOBUTYRYL-COA HYDROLASE-RELATED"/>
    <property type="match status" value="1"/>
</dbReference>
<evidence type="ECO:0000313" key="6">
    <source>
        <dbReference type="Proteomes" id="UP001221208"/>
    </source>
</evidence>
<gene>
    <name evidence="5" type="ORF">OIK44_03665</name>
</gene>
<dbReference type="Pfam" id="PF16113">
    <property type="entry name" value="ECH_2"/>
    <property type="match status" value="1"/>
</dbReference>
<dbReference type="Proteomes" id="UP001221208">
    <property type="component" value="Unassembled WGS sequence"/>
</dbReference>
<sequence length="382" mass="41110">MSAVLFETLACAGGATLGVATLNAEKTLNALSHEMIVLLHAQLAAWQADPAVALVVLQAAGDKAFCAGGDLQNLYASMRQHHASARRGDVLGNDYALRFFSDEYRLDYLIHSYAKPVLCWGHGIVMGGGIGLMAGASHRVVTEGSRLAMPEISVGLYPDVGASWFLNRMPGRLGLFLALTGAAIDASDARFVKLADYQLAHAAKAEVIAQLRRQPWSGRAGDNHALLDEVLARAQHAGEAAEPGPLRRHIDAIDAWCAGPRLAPIVARIGGIDSDERWLQKAVASLRHGCPGSAWLAHAMQERARHLSLFEVFQLELGVSLACAAGPDFAEGIRALLIEKDMRPRWQPASLAEIDAEWGERFFVQPWTAQNHPLQASANASV</sequence>
<dbReference type="RefSeq" id="WP_273669321.1">
    <property type="nucleotide sequence ID" value="NZ_JAQQXR010000001.1"/>
</dbReference>
<evidence type="ECO:0000313" key="5">
    <source>
        <dbReference type="EMBL" id="MDC8756684.1"/>
    </source>
</evidence>
<dbReference type="CDD" id="cd06558">
    <property type="entry name" value="crotonase-like"/>
    <property type="match status" value="1"/>
</dbReference>
<evidence type="ECO:0000256" key="1">
    <source>
        <dbReference type="ARBA" id="ARBA00001709"/>
    </source>
</evidence>
<protein>
    <recommendedName>
        <fullName evidence="2">3-hydroxyisobutyryl-CoA hydrolase</fullName>
        <ecNumber evidence="2">3.1.2.4</ecNumber>
    </recommendedName>
</protein>
<keyword evidence="6" id="KW-1185">Reference proteome</keyword>
<evidence type="ECO:0000256" key="3">
    <source>
        <dbReference type="ARBA" id="ARBA00022801"/>
    </source>
</evidence>
<organism evidence="5 6">
    <name type="scientific">Janthinobacterium fluminis</name>
    <dbReference type="NCBI Taxonomy" id="2987524"/>
    <lineage>
        <taxon>Bacteria</taxon>
        <taxon>Pseudomonadati</taxon>
        <taxon>Pseudomonadota</taxon>
        <taxon>Betaproteobacteria</taxon>
        <taxon>Burkholderiales</taxon>
        <taxon>Oxalobacteraceae</taxon>
        <taxon>Janthinobacterium</taxon>
    </lineage>
</organism>
<proteinExistence type="predicted"/>
<feature type="domain" description="Enoyl-CoA hydratase/isomerase" evidence="4">
    <location>
        <begin position="18"/>
        <end position="363"/>
    </location>
</feature>
<comment type="catalytic activity">
    <reaction evidence="1">
        <text>3-hydroxy-2-methylpropanoyl-CoA + H2O = 3-hydroxy-2-methylpropanoate + CoA + H(+)</text>
        <dbReference type="Rhea" id="RHEA:20888"/>
        <dbReference type="ChEBI" id="CHEBI:11805"/>
        <dbReference type="ChEBI" id="CHEBI:15377"/>
        <dbReference type="ChEBI" id="CHEBI:15378"/>
        <dbReference type="ChEBI" id="CHEBI:57287"/>
        <dbReference type="ChEBI" id="CHEBI:57340"/>
        <dbReference type="EC" id="3.1.2.4"/>
    </reaction>
</comment>
<dbReference type="EMBL" id="JAQQXR010000001">
    <property type="protein sequence ID" value="MDC8756684.1"/>
    <property type="molecule type" value="Genomic_DNA"/>
</dbReference>
<dbReference type="InterPro" id="IPR045004">
    <property type="entry name" value="ECH_dom"/>
</dbReference>
<dbReference type="SUPFAM" id="SSF52096">
    <property type="entry name" value="ClpP/crotonase"/>
    <property type="match status" value="1"/>
</dbReference>
<dbReference type="Gene3D" id="3.90.226.10">
    <property type="entry name" value="2-enoyl-CoA Hydratase, Chain A, domain 1"/>
    <property type="match status" value="1"/>
</dbReference>
<dbReference type="PANTHER" id="PTHR43176:SF3">
    <property type="entry name" value="3-HYDROXYISOBUTYRYL-COA HYDROLASE, MITOCHONDRIAL"/>
    <property type="match status" value="1"/>
</dbReference>
<evidence type="ECO:0000256" key="2">
    <source>
        <dbReference type="ARBA" id="ARBA00011915"/>
    </source>
</evidence>
<dbReference type="NCBIfam" id="NF004127">
    <property type="entry name" value="PRK05617.1"/>
    <property type="match status" value="1"/>
</dbReference>
<keyword evidence="3" id="KW-0378">Hydrolase</keyword>
<name>A0ABT5JVD4_9BURK</name>
<dbReference type="EC" id="3.1.2.4" evidence="2"/>
<accession>A0ABT5JVD4</accession>